<dbReference type="InterPro" id="IPR013509">
    <property type="entry name" value="RNR_lsu_N"/>
</dbReference>
<name>A0AAD7DXM5_MYCRO</name>
<keyword evidence="4" id="KW-0732">Signal</keyword>
<keyword evidence="2 3" id="KW-0067">ATP-binding</keyword>
<feature type="signal peptide" evidence="4">
    <location>
        <begin position="1"/>
        <end position="20"/>
    </location>
</feature>
<dbReference type="GO" id="GO:0004748">
    <property type="term" value="F:ribonucleoside-diphosphate reductase activity, thioredoxin disulfide as acceptor"/>
    <property type="evidence" value="ECO:0007669"/>
    <property type="project" value="InterPro"/>
</dbReference>
<dbReference type="Gene3D" id="3.20.70.20">
    <property type="match status" value="1"/>
</dbReference>
<evidence type="ECO:0000256" key="4">
    <source>
        <dbReference type="SAM" id="SignalP"/>
    </source>
</evidence>
<gene>
    <name evidence="6" type="ORF">B0H17DRAFT_1128263</name>
</gene>
<dbReference type="EMBL" id="JARKIE010000017">
    <property type="protein sequence ID" value="KAJ7701471.1"/>
    <property type="molecule type" value="Genomic_DNA"/>
</dbReference>
<comment type="caution">
    <text evidence="6">The sequence shown here is derived from an EMBL/GenBank/DDBJ whole genome shotgun (WGS) entry which is preliminary data.</text>
</comment>
<protein>
    <submittedName>
        <fullName evidence="6">Ribonucleotide reductase R1 subunit</fullName>
    </submittedName>
</protein>
<dbReference type="GO" id="GO:0005971">
    <property type="term" value="C:ribonucleoside-diphosphate reductase complex"/>
    <property type="evidence" value="ECO:0007669"/>
    <property type="project" value="TreeGrafter"/>
</dbReference>
<dbReference type="InterPro" id="IPR008926">
    <property type="entry name" value="RNR_R1-su_N"/>
</dbReference>
<dbReference type="GO" id="GO:0009263">
    <property type="term" value="P:deoxyribonucleotide biosynthetic process"/>
    <property type="evidence" value="ECO:0007669"/>
    <property type="project" value="InterPro"/>
</dbReference>
<evidence type="ECO:0000256" key="3">
    <source>
        <dbReference type="PROSITE-ProRule" id="PRU00492"/>
    </source>
</evidence>
<reference evidence="6" key="1">
    <citation type="submission" date="2023-03" db="EMBL/GenBank/DDBJ databases">
        <title>Massive genome expansion in bonnet fungi (Mycena s.s.) driven by repeated elements and novel gene families across ecological guilds.</title>
        <authorList>
            <consortium name="Lawrence Berkeley National Laboratory"/>
            <person name="Harder C.B."/>
            <person name="Miyauchi S."/>
            <person name="Viragh M."/>
            <person name="Kuo A."/>
            <person name="Thoen E."/>
            <person name="Andreopoulos B."/>
            <person name="Lu D."/>
            <person name="Skrede I."/>
            <person name="Drula E."/>
            <person name="Henrissat B."/>
            <person name="Morin E."/>
            <person name="Kohler A."/>
            <person name="Barry K."/>
            <person name="LaButti K."/>
            <person name="Morin E."/>
            <person name="Salamov A."/>
            <person name="Lipzen A."/>
            <person name="Mereny Z."/>
            <person name="Hegedus B."/>
            <person name="Baldrian P."/>
            <person name="Stursova M."/>
            <person name="Weitz H."/>
            <person name="Taylor A."/>
            <person name="Grigoriev I.V."/>
            <person name="Nagy L.G."/>
            <person name="Martin F."/>
            <person name="Kauserud H."/>
        </authorList>
    </citation>
    <scope>NUCLEOTIDE SEQUENCE</scope>
    <source>
        <strain evidence="6">CBHHK067</strain>
    </source>
</reference>
<dbReference type="SUPFAM" id="SSF48168">
    <property type="entry name" value="R1 subunit of ribonucleotide reductase, N-terminal domain"/>
    <property type="match status" value="1"/>
</dbReference>
<dbReference type="Pfam" id="PF00317">
    <property type="entry name" value="Ribonuc_red_lgN"/>
    <property type="match status" value="1"/>
</dbReference>
<keyword evidence="7" id="KW-1185">Reference proteome</keyword>
<evidence type="ECO:0000313" key="6">
    <source>
        <dbReference type="EMBL" id="KAJ7701471.1"/>
    </source>
</evidence>
<evidence type="ECO:0000256" key="1">
    <source>
        <dbReference type="ARBA" id="ARBA00022741"/>
    </source>
</evidence>
<dbReference type="PANTHER" id="PTHR11573:SF6">
    <property type="entry name" value="RIBONUCLEOSIDE-DIPHOSPHATE REDUCTASE LARGE SUBUNIT"/>
    <property type="match status" value="1"/>
</dbReference>
<feature type="chain" id="PRO_5042216204" evidence="4">
    <location>
        <begin position="21"/>
        <end position="261"/>
    </location>
</feature>
<dbReference type="GO" id="GO:0005524">
    <property type="term" value="F:ATP binding"/>
    <property type="evidence" value="ECO:0007669"/>
    <property type="project" value="UniProtKB-UniRule"/>
</dbReference>
<keyword evidence="1 3" id="KW-0547">Nucleotide-binding</keyword>
<dbReference type="AlphaFoldDB" id="A0AAD7DXM5"/>
<dbReference type="PROSITE" id="PS51161">
    <property type="entry name" value="ATP_CONE"/>
    <property type="match status" value="1"/>
</dbReference>
<dbReference type="PANTHER" id="PTHR11573">
    <property type="entry name" value="RIBONUCLEOSIDE-DIPHOSPHATE REDUCTASE LARGE CHAIN"/>
    <property type="match status" value="1"/>
</dbReference>
<dbReference type="Proteomes" id="UP001221757">
    <property type="component" value="Unassembled WGS sequence"/>
</dbReference>
<organism evidence="6 7">
    <name type="scientific">Mycena rosella</name>
    <name type="common">Pink bonnet</name>
    <name type="synonym">Agaricus rosellus</name>
    <dbReference type="NCBI Taxonomy" id="1033263"/>
    <lineage>
        <taxon>Eukaryota</taxon>
        <taxon>Fungi</taxon>
        <taxon>Dikarya</taxon>
        <taxon>Basidiomycota</taxon>
        <taxon>Agaricomycotina</taxon>
        <taxon>Agaricomycetes</taxon>
        <taxon>Agaricomycetidae</taxon>
        <taxon>Agaricales</taxon>
        <taxon>Marasmiineae</taxon>
        <taxon>Mycenaceae</taxon>
        <taxon>Mycena</taxon>
    </lineage>
</organism>
<evidence type="ECO:0000313" key="7">
    <source>
        <dbReference type="Proteomes" id="UP001221757"/>
    </source>
</evidence>
<dbReference type="Pfam" id="PF03477">
    <property type="entry name" value="ATP-cone"/>
    <property type="match status" value="1"/>
</dbReference>
<evidence type="ECO:0000256" key="2">
    <source>
        <dbReference type="ARBA" id="ARBA00022840"/>
    </source>
</evidence>
<dbReference type="InterPro" id="IPR039718">
    <property type="entry name" value="Rrm1"/>
</dbReference>
<dbReference type="InterPro" id="IPR005144">
    <property type="entry name" value="ATP-cone_dom"/>
</dbReference>
<sequence length="261" mass="29410">MAFVYKRGKSLLLLLRVSSSLTPLFLQTGIRKERVFFDKITTRIEKLIYGLDQNYVNPIEVTQKVVAGVYNGITTMELDNLAAETAAYLTTKHPDYAILAARIAISNLHKETKKSFSQVISDLYNYDAVNPKTGKAASLIAKETYEVVVANAATLDAAIIYNRDFSYNYFGFKTLERSYLLRLEGRVVERPQHLIMRVAVGIHGSDIDRVLETYNLMSERYFTHATPTLFNAGTPQAQLSSCFLICMKEDSIEARVLVELA</sequence>
<evidence type="ECO:0000259" key="5">
    <source>
        <dbReference type="PROSITE" id="PS51161"/>
    </source>
</evidence>
<feature type="domain" description="ATP-cone" evidence="5">
    <location>
        <begin position="23"/>
        <end position="114"/>
    </location>
</feature>
<proteinExistence type="predicted"/>
<dbReference type="FunFam" id="3.20.70.20:FF:000041">
    <property type="entry name" value="Ribonucleotide reductase catalytic subunit M1"/>
    <property type="match status" value="1"/>
</dbReference>
<accession>A0AAD7DXM5</accession>